<feature type="active site" evidence="7">
    <location>
        <position position="159"/>
    </location>
</feature>
<evidence type="ECO:0000256" key="4">
    <source>
        <dbReference type="ARBA" id="ARBA00022750"/>
    </source>
</evidence>
<dbReference type="InterPro" id="IPR001461">
    <property type="entry name" value="Aspartic_peptidase_A1"/>
</dbReference>
<dbReference type="InterPro" id="IPR001969">
    <property type="entry name" value="Aspartic_peptidase_AS"/>
</dbReference>
<keyword evidence="4 8" id="KW-0064">Aspartyl protease</keyword>
<dbReference type="InterPro" id="IPR033873">
    <property type="entry name" value="CND41-like"/>
</dbReference>
<accession>A0A8J5G6B8</accession>
<protein>
    <recommendedName>
        <fullName evidence="9">Peptidase A1 domain-containing protein</fullName>
    </recommendedName>
</protein>
<dbReference type="FunFam" id="2.40.70.10:FF:000013">
    <property type="entry name" value="Aspartyl protease AED1"/>
    <property type="match status" value="1"/>
</dbReference>
<evidence type="ECO:0000256" key="7">
    <source>
        <dbReference type="PIRSR" id="PIRSR601461-1"/>
    </source>
</evidence>
<dbReference type="PRINTS" id="PR00792">
    <property type="entry name" value="PEPSIN"/>
</dbReference>
<evidence type="ECO:0000259" key="9">
    <source>
        <dbReference type="PROSITE" id="PS51767"/>
    </source>
</evidence>
<dbReference type="CDD" id="cd05472">
    <property type="entry name" value="cnd41_like"/>
    <property type="match status" value="1"/>
</dbReference>
<dbReference type="FunFam" id="2.40.70.10:FF:000021">
    <property type="entry name" value="Aspartyl protease AED1"/>
    <property type="match status" value="1"/>
</dbReference>
<evidence type="ECO:0000256" key="5">
    <source>
        <dbReference type="ARBA" id="ARBA00022801"/>
    </source>
</evidence>
<comment type="similarity">
    <text evidence="1 8">Belongs to the peptidase A1 family.</text>
</comment>
<dbReference type="InterPro" id="IPR032861">
    <property type="entry name" value="TAXi_N"/>
</dbReference>
<reference evidence="10 11" key="1">
    <citation type="submission" date="2020-08" db="EMBL/GenBank/DDBJ databases">
        <title>Plant Genome Project.</title>
        <authorList>
            <person name="Zhang R.-G."/>
        </authorList>
    </citation>
    <scope>NUCLEOTIDE SEQUENCE [LARGE SCALE GENOMIC DNA]</scope>
    <source>
        <tissue evidence="10">Rhizome</tissue>
    </source>
</reference>
<dbReference type="Proteomes" id="UP000734854">
    <property type="component" value="Unassembled WGS sequence"/>
</dbReference>
<keyword evidence="5 8" id="KW-0378">Hydrolase</keyword>
<keyword evidence="11" id="KW-1185">Reference proteome</keyword>
<evidence type="ECO:0000256" key="2">
    <source>
        <dbReference type="ARBA" id="ARBA00022670"/>
    </source>
</evidence>
<keyword evidence="3" id="KW-0732">Signal</keyword>
<dbReference type="EMBL" id="JACMSC010000012">
    <property type="protein sequence ID" value="KAG6496639.1"/>
    <property type="molecule type" value="Genomic_DNA"/>
</dbReference>
<evidence type="ECO:0000256" key="8">
    <source>
        <dbReference type="RuleBase" id="RU000454"/>
    </source>
</evidence>
<dbReference type="InterPro" id="IPR032799">
    <property type="entry name" value="TAXi_C"/>
</dbReference>
<keyword evidence="6" id="KW-1015">Disulfide bond</keyword>
<organism evidence="10 11">
    <name type="scientific">Zingiber officinale</name>
    <name type="common">Ginger</name>
    <name type="synonym">Amomum zingiber</name>
    <dbReference type="NCBI Taxonomy" id="94328"/>
    <lineage>
        <taxon>Eukaryota</taxon>
        <taxon>Viridiplantae</taxon>
        <taxon>Streptophyta</taxon>
        <taxon>Embryophyta</taxon>
        <taxon>Tracheophyta</taxon>
        <taxon>Spermatophyta</taxon>
        <taxon>Magnoliopsida</taxon>
        <taxon>Liliopsida</taxon>
        <taxon>Zingiberales</taxon>
        <taxon>Zingiberaceae</taxon>
        <taxon>Zingiber</taxon>
    </lineage>
</organism>
<feature type="domain" description="Peptidase A1" evidence="9">
    <location>
        <begin position="141"/>
        <end position="472"/>
    </location>
</feature>
<comment type="caution">
    <text evidence="10">The sequence shown here is derived from an EMBL/GenBank/DDBJ whole genome shotgun (WGS) entry which is preliminary data.</text>
</comment>
<dbReference type="SUPFAM" id="SSF50630">
    <property type="entry name" value="Acid proteases"/>
    <property type="match status" value="1"/>
</dbReference>
<evidence type="ECO:0000313" key="10">
    <source>
        <dbReference type="EMBL" id="KAG6496639.1"/>
    </source>
</evidence>
<feature type="active site" evidence="7">
    <location>
        <position position="355"/>
    </location>
</feature>
<dbReference type="InterPro" id="IPR033121">
    <property type="entry name" value="PEPTIDASE_A1"/>
</dbReference>
<dbReference type="PROSITE" id="PS51767">
    <property type="entry name" value="PEPTIDASE_A1"/>
    <property type="match status" value="1"/>
</dbReference>
<dbReference type="Gene3D" id="2.40.70.10">
    <property type="entry name" value="Acid Proteases"/>
    <property type="match status" value="2"/>
</dbReference>
<dbReference type="PANTHER" id="PTHR13683:SF750">
    <property type="entry name" value="ASPARTYL PROTEASE AED1"/>
    <property type="match status" value="1"/>
</dbReference>
<dbReference type="Pfam" id="PF14541">
    <property type="entry name" value="TAXi_C"/>
    <property type="match status" value="1"/>
</dbReference>
<dbReference type="InterPro" id="IPR021109">
    <property type="entry name" value="Peptidase_aspartic_dom_sf"/>
</dbReference>
<dbReference type="GO" id="GO:0006508">
    <property type="term" value="P:proteolysis"/>
    <property type="evidence" value="ECO:0007669"/>
    <property type="project" value="UniProtKB-KW"/>
</dbReference>
<evidence type="ECO:0000313" key="11">
    <source>
        <dbReference type="Proteomes" id="UP000734854"/>
    </source>
</evidence>
<evidence type="ECO:0000256" key="1">
    <source>
        <dbReference type="ARBA" id="ARBA00007447"/>
    </source>
</evidence>
<dbReference type="GO" id="GO:0004190">
    <property type="term" value="F:aspartic-type endopeptidase activity"/>
    <property type="evidence" value="ECO:0007669"/>
    <property type="project" value="UniProtKB-KW"/>
</dbReference>
<sequence length="477" mass="51060">MQEKDVPPIATLPALLKAPFSYFPNHSSAANHGLMSHPPMATRSSSPLGSWRGQSFRSAYVLGYSSSRLQVVHGHGPCSPLTDDQKLSHRELLDGDRERVLSIQRQMSAATAPVDVEKFGRESRPVNIPARTGSSLGTGNYVVTVGFGTPGRKFSVIFDTGSDLSWIQCAPCNDCYAQEEPVFDPEASSTYAAFLCNSTDCGRLYSNSCSTDNRCRYSVQYGDQSETEGTFGRDVLTLSPSSALPGFLFGCGEANRGLFGRAAGLLGLGRGSVSLASQAARKYGAVFSYCLPSRSSETGYLTIGRGISSNVSYTRMRSVRGLLSFYFADLVAIKVGGKQLSIQKAVFRRAGTLIDSGTVITRLPPAAYAALRTAFRGQMGQYEAAPALSILDTCYNFTGYDRVSVPTVALVFASRTEVQMAFSGILYVASAAQACLAFAGNERAEDVAIVGNMQQKTYNVVYDMAGKKIGFGAQACG</sequence>
<dbReference type="AlphaFoldDB" id="A0A8J5G6B8"/>
<dbReference type="PROSITE" id="PS00141">
    <property type="entry name" value="ASP_PROTEASE"/>
    <property type="match status" value="1"/>
</dbReference>
<gene>
    <name evidence="10" type="ORF">ZIOFF_044509</name>
</gene>
<keyword evidence="2 8" id="KW-0645">Protease</keyword>
<proteinExistence type="inferred from homology"/>
<evidence type="ECO:0000256" key="3">
    <source>
        <dbReference type="ARBA" id="ARBA00022729"/>
    </source>
</evidence>
<name>A0A8J5G6B8_ZINOF</name>
<dbReference type="Pfam" id="PF14543">
    <property type="entry name" value="TAXi_N"/>
    <property type="match status" value="1"/>
</dbReference>
<evidence type="ECO:0000256" key="6">
    <source>
        <dbReference type="ARBA" id="ARBA00023157"/>
    </source>
</evidence>
<dbReference type="PANTHER" id="PTHR13683">
    <property type="entry name" value="ASPARTYL PROTEASES"/>
    <property type="match status" value="1"/>
</dbReference>